<evidence type="ECO:0008006" key="10">
    <source>
        <dbReference type="Google" id="ProtNLM"/>
    </source>
</evidence>
<dbReference type="KEGG" id="phu:Phum_PHUM395930"/>
<dbReference type="Proteomes" id="UP000009046">
    <property type="component" value="Unassembled WGS sequence"/>
</dbReference>
<dbReference type="STRING" id="121224.E0VRA9"/>
<dbReference type="PANTHER" id="PTHR48208">
    <property type="entry name" value="CENTROMERE PROTEIN I"/>
    <property type="match status" value="1"/>
</dbReference>
<proteinExistence type="inferred from homology"/>
<protein>
    <recommendedName>
        <fullName evidence="10">Centromere protein I</fullName>
    </recommendedName>
</protein>
<keyword evidence="4" id="KW-0158">Chromosome</keyword>
<dbReference type="EMBL" id="AAZO01004637">
    <property type="status" value="NOT_ANNOTATED_CDS"/>
    <property type="molecule type" value="Genomic_DNA"/>
</dbReference>
<dbReference type="GeneID" id="8237715"/>
<sequence length="568" mass="66170">MSTEKENIIQKILECAGGKNIGEEFQKSVEKLKDIANNDGLSEDDLNCLVDFLIATELITYELTDVNILDSYYYSFLFLLNRVHIQRLVCKLLCLLSKPEDARRWIVLQLLQMKETYGEKSHLNSVLGLLKSYKPEAVPERIPITNSSNITSGNFEEPLKKAHSRNVNTYFQNGDNKDIQWNSGLGFKGKLWVHRLIPTPESISFETGITYNEKKLKRIYELKSMTSVAIHLHRIEYPAQILSLLSNTAGHHILAFSNDDIKARFLHKLHYTLYKVFLTELVEYSDREKSNFLKALKNFQEYTLQSIPIVTSFLYKYMLIWDGEDYQEEIFGLLEWIEMYNEKGNKREKKIFLTENNQECDFLKSVEAISDFVSHLINIGSIWNSETKTRNLLLSALKFYEICSAIEEAGNLPTIIVMPPSLVYKCLFSGSRLCIDKICCLLIRLQTSSVERLFALGVFQDLADEVQKLNVYLLDYYRFLWSDLFFMKNEDSFIFNNNKFGDMLFKMKTIYGDKIDKLCKVDYNYTFSLPQSNGFRENVESHINDDYPSILELKRITEERLLQEVTNK</sequence>
<evidence type="ECO:0000256" key="2">
    <source>
        <dbReference type="ARBA" id="ARBA00004584"/>
    </source>
</evidence>
<evidence type="ECO:0000256" key="6">
    <source>
        <dbReference type="ARBA" id="ARBA00023328"/>
    </source>
</evidence>
<comment type="subcellular location">
    <subcellularLocation>
        <location evidence="2">Chromosome</location>
        <location evidence="2">Centromere</location>
    </subcellularLocation>
    <subcellularLocation>
        <location evidence="1">Nucleus</location>
    </subcellularLocation>
</comment>
<dbReference type="OrthoDB" id="6347512at2759"/>
<evidence type="ECO:0000256" key="4">
    <source>
        <dbReference type="ARBA" id="ARBA00022454"/>
    </source>
</evidence>
<accession>E0VRA9</accession>
<dbReference type="GO" id="GO:0000939">
    <property type="term" value="C:inner kinetochore"/>
    <property type="evidence" value="ECO:0007669"/>
    <property type="project" value="TreeGrafter"/>
</dbReference>
<dbReference type="HOGENOM" id="CLU_027237_0_0_1"/>
<keyword evidence="9" id="KW-1185">Reference proteome</keyword>
<evidence type="ECO:0000256" key="1">
    <source>
        <dbReference type="ARBA" id="ARBA00004123"/>
    </source>
</evidence>
<dbReference type="AlphaFoldDB" id="E0VRA9"/>
<reference evidence="7" key="1">
    <citation type="submission" date="2007-04" db="EMBL/GenBank/DDBJ databases">
        <title>Annotation of Pediculus humanus corporis strain USDA.</title>
        <authorList>
            <person name="Kirkness E."/>
            <person name="Hannick L."/>
            <person name="Hass B."/>
            <person name="Bruggner R."/>
            <person name="Lawson D."/>
            <person name="Bidwell S."/>
            <person name="Joardar V."/>
            <person name="Caler E."/>
            <person name="Walenz B."/>
            <person name="Inman J."/>
            <person name="Schobel S."/>
            <person name="Galinsky K."/>
            <person name="Amedeo P."/>
            <person name="Strausberg R."/>
        </authorList>
    </citation>
    <scope>NUCLEOTIDE SEQUENCE</scope>
    <source>
        <strain evidence="7">USDA</strain>
    </source>
</reference>
<dbReference type="OMA" id="LLQWMTS"/>
<evidence type="ECO:0000256" key="3">
    <source>
        <dbReference type="ARBA" id="ARBA00005470"/>
    </source>
</evidence>
<dbReference type="VEuPathDB" id="VectorBase:PHUM395930"/>
<dbReference type="GO" id="GO:0005634">
    <property type="term" value="C:nucleus"/>
    <property type="evidence" value="ECO:0007669"/>
    <property type="project" value="UniProtKB-SubCell"/>
</dbReference>
<keyword evidence="5" id="KW-0539">Nucleus</keyword>
<evidence type="ECO:0000313" key="9">
    <source>
        <dbReference type="Proteomes" id="UP000009046"/>
    </source>
</evidence>
<dbReference type="EnsemblMetazoa" id="PHUM395930-RA">
    <property type="protein sequence ID" value="PHUM395930-PA"/>
    <property type="gene ID" value="PHUM395930"/>
</dbReference>
<dbReference type="GO" id="GO:0000070">
    <property type="term" value="P:mitotic sister chromatid segregation"/>
    <property type="evidence" value="ECO:0007669"/>
    <property type="project" value="TreeGrafter"/>
</dbReference>
<dbReference type="RefSeq" id="XP_002428653.1">
    <property type="nucleotide sequence ID" value="XM_002428608.1"/>
</dbReference>
<evidence type="ECO:0000313" key="8">
    <source>
        <dbReference type="EnsemblMetazoa" id="PHUM395930-PA"/>
    </source>
</evidence>
<dbReference type="EMBL" id="DS235459">
    <property type="protein sequence ID" value="EEB15915.1"/>
    <property type="molecule type" value="Genomic_DNA"/>
</dbReference>
<keyword evidence="6" id="KW-0137">Centromere</keyword>
<evidence type="ECO:0000313" key="7">
    <source>
        <dbReference type="EMBL" id="EEB15915.1"/>
    </source>
</evidence>
<dbReference type="InterPro" id="IPR012485">
    <property type="entry name" value="CENP-I"/>
</dbReference>
<gene>
    <name evidence="8" type="primary">8237715</name>
    <name evidence="7" type="ORF">Phum_PHUM395930</name>
</gene>
<dbReference type="PANTHER" id="PTHR48208:SF2">
    <property type="entry name" value="CENTROMERE PROTEIN I"/>
    <property type="match status" value="1"/>
</dbReference>
<evidence type="ECO:0000256" key="5">
    <source>
        <dbReference type="ARBA" id="ARBA00023242"/>
    </source>
</evidence>
<reference evidence="8" key="3">
    <citation type="submission" date="2021-02" db="UniProtKB">
        <authorList>
            <consortium name="EnsemblMetazoa"/>
        </authorList>
    </citation>
    <scope>IDENTIFICATION</scope>
    <source>
        <strain evidence="8">USDA</strain>
    </source>
</reference>
<name>E0VRA9_PEDHC</name>
<dbReference type="eggNOG" id="ENOG502QU9H">
    <property type="taxonomic scope" value="Eukaryota"/>
</dbReference>
<organism>
    <name type="scientific">Pediculus humanus subsp. corporis</name>
    <name type="common">Body louse</name>
    <dbReference type="NCBI Taxonomy" id="121224"/>
    <lineage>
        <taxon>Eukaryota</taxon>
        <taxon>Metazoa</taxon>
        <taxon>Ecdysozoa</taxon>
        <taxon>Arthropoda</taxon>
        <taxon>Hexapoda</taxon>
        <taxon>Insecta</taxon>
        <taxon>Pterygota</taxon>
        <taxon>Neoptera</taxon>
        <taxon>Paraneoptera</taxon>
        <taxon>Psocodea</taxon>
        <taxon>Troctomorpha</taxon>
        <taxon>Phthiraptera</taxon>
        <taxon>Anoplura</taxon>
        <taxon>Pediculidae</taxon>
        <taxon>Pediculus</taxon>
    </lineage>
</organism>
<comment type="similarity">
    <text evidence="3">Belongs to the CENP-I/CTF3 family.</text>
</comment>
<dbReference type="InParanoid" id="E0VRA9"/>
<reference evidence="7" key="2">
    <citation type="submission" date="2007-04" db="EMBL/GenBank/DDBJ databases">
        <title>The genome of the human body louse.</title>
        <authorList>
            <consortium name="The Human Body Louse Genome Consortium"/>
            <person name="Kirkness E."/>
            <person name="Walenz B."/>
            <person name="Hass B."/>
            <person name="Bruggner R."/>
            <person name="Strausberg R."/>
        </authorList>
    </citation>
    <scope>NUCLEOTIDE SEQUENCE</scope>
    <source>
        <strain evidence="7">USDA</strain>
    </source>
</reference>
<dbReference type="GO" id="GO:0034080">
    <property type="term" value="P:CENP-A containing chromatin assembly"/>
    <property type="evidence" value="ECO:0007669"/>
    <property type="project" value="TreeGrafter"/>
</dbReference>
<dbReference type="Pfam" id="PF07778">
    <property type="entry name" value="CENP-I"/>
    <property type="match status" value="1"/>
</dbReference>
<dbReference type="CTD" id="8237715"/>